<dbReference type="Pfam" id="PF17283">
    <property type="entry name" value="Zn_ribbon_SprT"/>
    <property type="match status" value="1"/>
</dbReference>
<feature type="region of interest" description="Disordered" evidence="2">
    <location>
        <begin position="438"/>
        <end position="470"/>
    </location>
</feature>
<dbReference type="Proteomes" id="UP000799757">
    <property type="component" value="Unassembled WGS sequence"/>
</dbReference>
<protein>
    <recommendedName>
        <fullName evidence="3">SprT-like domain-containing protein</fullName>
    </recommendedName>
</protein>
<evidence type="ECO:0000256" key="1">
    <source>
        <dbReference type="SAM" id="Coils"/>
    </source>
</evidence>
<evidence type="ECO:0000313" key="5">
    <source>
        <dbReference type="Proteomes" id="UP000799757"/>
    </source>
</evidence>
<feature type="compositionally biased region" description="Polar residues" evidence="2">
    <location>
        <begin position="258"/>
        <end position="268"/>
    </location>
</feature>
<sequence length="753" mass="84443">MARLRKPSTIEAVPVLMPPPTTSKTPARTSPRKANTNALRETPSKRNLRYTSDQDDEISILIPKMPAGGAGTPKQRIRVLRPVASNSRLLRRLSDESIRSPEKRKPRERDSWREEVKGSRYSKDLAKIVGRRGVKSGRIEGKIEMEKEVDADMTRMTLEETKEVDIEETLAEDEALDQSLWCGDVEEGAVKKAAVDAEDEQGVEASRETQIASPVEKDEEDEDEDPVVDVRNRRRQVQARIIESDTEEEDEDAVVTAMSRSRQVQLQTKPVEPLTSLRPPFRKGHSAISNWTQEVIDLTDSPEPQASFVLPALPQPRARSIIPCAASSRPTSSASNDMNAILHFSPTPTKQRSPRKVPPISRPSTPPAAPPSPTKLVSPSKKKPRIPLAPALRPSLDAFWSPEVVNNWNDKHSPSKPLLSPKKEKWLQSLEKQDLGLLSDSDISIPSPTTSPRKKKANTQSPVKNVVSDTTSPTVAQIRAQRKAFSASKHALAESFVAELDAAIASSRISTLSRQTGGIKLVWSKTLKTTAGRANWRRETFRVRTGPLPTDIREEARHHCSIELAEKVIDDEERLYNVLAHEYCHLTTFMISEQRNNPHGAEFKNWGRQVSARFAHLGVQVTTKHSYQIEYKYIWRCGTCAYEFKRHSKSVDPERHSCGRCKGRLVQVKPVPRAAKGPEGKPREKSEYQVFVKQNFGRVKKEMEGLGLDVQMGKVMEAVAREYRLEKERKAKETEEAVEEVDLAFGALVIGDE</sequence>
<keyword evidence="1" id="KW-0175">Coiled coil</keyword>
<feature type="region of interest" description="Disordered" evidence="2">
    <location>
        <begin position="326"/>
        <end position="388"/>
    </location>
</feature>
<keyword evidence="5" id="KW-1185">Reference proteome</keyword>
<dbReference type="GO" id="GO:0006950">
    <property type="term" value="P:response to stress"/>
    <property type="evidence" value="ECO:0007669"/>
    <property type="project" value="UniProtKB-ARBA"/>
</dbReference>
<gene>
    <name evidence="4" type="ORF">K505DRAFT_379192</name>
</gene>
<dbReference type="PANTHER" id="PTHR23099">
    <property type="entry name" value="TRANSCRIPTIONAL REGULATOR"/>
    <property type="match status" value="1"/>
</dbReference>
<feature type="region of interest" description="Disordered" evidence="2">
    <location>
        <begin position="94"/>
        <end position="117"/>
    </location>
</feature>
<dbReference type="AlphaFoldDB" id="A0A6A6WV91"/>
<dbReference type="InterPro" id="IPR035240">
    <property type="entry name" value="SprT_Zn_ribbon"/>
</dbReference>
<proteinExistence type="predicted"/>
<feature type="compositionally biased region" description="Polar residues" evidence="2">
    <location>
        <begin position="458"/>
        <end position="470"/>
    </location>
</feature>
<feature type="domain" description="SprT-like" evidence="3">
    <location>
        <begin position="494"/>
        <end position="668"/>
    </location>
</feature>
<dbReference type="GO" id="GO:0005634">
    <property type="term" value="C:nucleus"/>
    <property type="evidence" value="ECO:0007669"/>
    <property type="project" value="TreeGrafter"/>
</dbReference>
<evidence type="ECO:0000256" key="2">
    <source>
        <dbReference type="SAM" id="MobiDB-lite"/>
    </source>
</evidence>
<feature type="region of interest" description="Disordered" evidence="2">
    <location>
        <begin position="1"/>
        <end position="55"/>
    </location>
</feature>
<feature type="compositionally biased region" description="Acidic residues" evidence="2">
    <location>
        <begin position="244"/>
        <end position="253"/>
    </location>
</feature>
<name>A0A6A6WV91_9PLEO</name>
<feature type="region of interest" description="Disordered" evidence="2">
    <location>
        <begin position="196"/>
        <end position="285"/>
    </location>
</feature>
<feature type="compositionally biased region" description="Low complexity" evidence="2">
    <location>
        <begin position="438"/>
        <end position="451"/>
    </location>
</feature>
<accession>A0A6A6WV91</accession>
<feature type="compositionally biased region" description="Acidic residues" evidence="2">
    <location>
        <begin position="217"/>
        <end position="227"/>
    </location>
</feature>
<dbReference type="OrthoDB" id="20772at2759"/>
<dbReference type="PANTHER" id="PTHR23099:SF0">
    <property type="entry name" value="GERM CELL NUCLEAR ACIDIC PROTEIN"/>
    <property type="match status" value="1"/>
</dbReference>
<feature type="compositionally biased region" description="Polar residues" evidence="2">
    <location>
        <begin position="328"/>
        <end position="338"/>
    </location>
</feature>
<organism evidence="4 5">
    <name type="scientific">Melanomma pulvis-pyrius CBS 109.77</name>
    <dbReference type="NCBI Taxonomy" id="1314802"/>
    <lineage>
        <taxon>Eukaryota</taxon>
        <taxon>Fungi</taxon>
        <taxon>Dikarya</taxon>
        <taxon>Ascomycota</taxon>
        <taxon>Pezizomycotina</taxon>
        <taxon>Dothideomycetes</taxon>
        <taxon>Pleosporomycetidae</taxon>
        <taxon>Pleosporales</taxon>
        <taxon>Melanommataceae</taxon>
        <taxon>Melanomma</taxon>
    </lineage>
</organism>
<dbReference type="Pfam" id="PF10263">
    <property type="entry name" value="SprT-like"/>
    <property type="match status" value="1"/>
</dbReference>
<feature type="coiled-coil region" evidence="1">
    <location>
        <begin position="716"/>
        <end position="744"/>
    </location>
</feature>
<feature type="compositionally biased region" description="Pro residues" evidence="2">
    <location>
        <begin position="356"/>
        <end position="373"/>
    </location>
</feature>
<dbReference type="EMBL" id="MU002256">
    <property type="protein sequence ID" value="KAF2788019.1"/>
    <property type="molecule type" value="Genomic_DNA"/>
</dbReference>
<reference evidence="4" key="1">
    <citation type="journal article" date="2020" name="Stud. Mycol.">
        <title>101 Dothideomycetes genomes: a test case for predicting lifestyles and emergence of pathogens.</title>
        <authorList>
            <person name="Haridas S."/>
            <person name="Albert R."/>
            <person name="Binder M."/>
            <person name="Bloem J."/>
            <person name="Labutti K."/>
            <person name="Salamov A."/>
            <person name="Andreopoulos B."/>
            <person name="Baker S."/>
            <person name="Barry K."/>
            <person name="Bills G."/>
            <person name="Bluhm B."/>
            <person name="Cannon C."/>
            <person name="Castanera R."/>
            <person name="Culley D."/>
            <person name="Daum C."/>
            <person name="Ezra D."/>
            <person name="Gonzalez J."/>
            <person name="Henrissat B."/>
            <person name="Kuo A."/>
            <person name="Liang C."/>
            <person name="Lipzen A."/>
            <person name="Lutzoni F."/>
            <person name="Magnuson J."/>
            <person name="Mondo S."/>
            <person name="Nolan M."/>
            <person name="Ohm R."/>
            <person name="Pangilinan J."/>
            <person name="Park H.-J."/>
            <person name="Ramirez L."/>
            <person name="Alfaro M."/>
            <person name="Sun H."/>
            <person name="Tritt A."/>
            <person name="Yoshinaga Y."/>
            <person name="Zwiers L.-H."/>
            <person name="Turgeon B."/>
            <person name="Goodwin S."/>
            <person name="Spatafora J."/>
            <person name="Crous P."/>
            <person name="Grigoriev I."/>
        </authorList>
    </citation>
    <scope>NUCLEOTIDE SEQUENCE</scope>
    <source>
        <strain evidence="4">CBS 109.77</strain>
    </source>
</reference>
<dbReference type="InterPro" id="IPR006640">
    <property type="entry name" value="SprT-like_domain"/>
</dbReference>
<feature type="compositionally biased region" description="Polar residues" evidence="2">
    <location>
        <begin position="22"/>
        <end position="39"/>
    </location>
</feature>
<dbReference type="SMART" id="SM00731">
    <property type="entry name" value="SprT"/>
    <property type="match status" value="1"/>
</dbReference>
<evidence type="ECO:0000259" key="3">
    <source>
        <dbReference type="SMART" id="SM00731"/>
    </source>
</evidence>
<evidence type="ECO:0000313" key="4">
    <source>
        <dbReference type="EMBL" id="KAF2788019.1"/>
    </source>
</evidence>